<protein>
    <submittedName>
        <fullName evidence="1">Uncharacterized protein</fullName>
    </submittedName>
</protein>
<sequence length="269" mass="29431">MLANKEYGNNNYLVLTHKGNVQYSRFEGFPGNTYSRPGAGSTTIPNYAIKATDVDVSVKEDMDVTVLSDDSGTTTLSGEVKDQSVEITADEAENKSAEWLNEAFEGVDFTDFNIGDLELREIVAAEVDLDGNSQNEVEETVAYDVTYNYTFEGIPVKGDFYSAIVDDTGVVSSLVNHNEYEIIPSQRSAQLSLEDALKALENEVKDSEVLRTETRGASMEAVIPDVSDVDVAFCDSDNDGIFESSYIFELTDGNSYQVNSLTGECLSND</sequence>
<accession>A0AC61RZ01</accession>
<evidence type="ECO:0000313" key="2">
    <source>
        <dbReference type="Proteomes" id="UP000304953"/>
    </source>
</evidence>
<comment type="caution">
    <text evidence="1">The sequence shown here is derived from an EMBL/GenBank/DDBJ whole genome shotgun (WGS) entry which is preliminary data.</text>
</comment>
<organism evidence="1 2">
    <name type="scientific">Petralouisia muris</name>
    <dbReference type="NCBI Taxonomy" id="3032872"/>
    <lineage>
        <taxon>Bacteria</taxon>
        <taxon>Bacillati</taxon>
        <taxon>Bacillota</taxon>
        <taxon>Clostridia</taxon>
        <taxon>Lachnospirales</taxon>
        <taxon>Lachnospiraceae</taxon>
        <taxon>Petralouisia</taxon>
    </lineage>
</organism>
<reference evidence="1" key="1">
    <citation type="submission" date="2019-04" db="EMBL/GenBank/DDBJ databases">
        <title>Microbes associate with the intestines of laboratory mice.</title>
        <authorList>
            <person name="Navarre W."/>
            <person name="Wong E."/>
            <person name="Huang K."/>
            <person name="Tropini C."/>
            <person name="Ng K."/>
            <person name="Yu B."/>
        </authorList>
    </citation>
    <scope>NUCLEOTIDE SEQUENCE</scope>
    <source>
        <strain evidence="1">NM01_1-7b</strain>
    </source>
</reference>
<dbReference type="Proteomes" id="UP000304953">
    <property type="component" value="Unassembled WGS sequence"/>
</dbReference>
<evidence type="ECO:0000313" key="1">
    <source>
        <dbReference type="EMBL" id="TGY97140.1"/>
    </source>
</evidence>
<gene>
    <name evidence="1" type="ORF">E5329_06760</name>
</gene>
<dbReference type="EMBL" id="SRYA01000010">
    <property type="protein sequence ID" value="TGY97140.1"/>
    <property type="molecule type" value="Genomic_DNA"/>
</dbReference>
<keyword evidence="2" id="KW-1185">Reference proteome</keyword>
<proteinExistence type="predicted"/>
<name>A0AC61RZ01_9FIRM</name>